<keyword evidence="2 10" id="KW-1003">Cell membrane</keyword>
<comment type="similarity">
    <text evidence="7 10">Belongs to the fluoride channel Fluc/FEX (TC 1.A.43) family.</text>
</comment>
<comment type="function">
    <text evidence="9 10">Fluoride-specific ion channel. Important for reducing fluoride concentration in the cell, thus reducing its toxicity.</text>
</comment>
<evidence type="ECO:0000256" key="5">
    <source>
        <dbReference type="ARBA" id="ARBA00023136"/>
    </source>
</evidence>
<dbReference type="PANTHER" id="PTHR28259">
    <property type="entry name" value="FLUORIDE EXPORT PROTEIN 1-RELATED"/>
    <property type="match status" value="1"/>
</dbReference>
<comment type="subcellular location">
    <subcellularLocation>
        <location evidence="1 10">Cell membrane</location>
        <topology evidence="1 10">Multi-pass membrane protein</topology>
    </subcellularLocation>
</comment>
<feature type="transmembrane region" description="Helical" evidence="10">
    <location>
        <begin position="6"/>
        <end position="21"/>
    </location>
</feature>
<keyword evidence="10" id="KW-0406">Ion transport</keyword>
<feature type="binding site" evidence="10">
    <location>
        <position position="75"/>
    </location>
    <ligand>
        <name>Na(+)</name>
        <dbReference type="ChEBI" id="CHEBI:29101"/>
        <note>structural</note>
    </ligand>
</feature>
<proteinExistence type="inferred from homology"/>
<dbReference type="Proteomes" id="UP000184604">
    <property type="component" value="Chromosome"/>
</dbReference>
<accession>A0A1L5F3P9</accession>
<dbReference type="GO" id="GO:0140114">
    <property type="term" value="P:cellular detoxification of fluoride"/>
    <property type="evidence" value="ECO:0007669"/>
    <property type="project" value="UniProtKB-UniRule"/>
</dbReference>
<gene>
    <name evidence="10" type="primary">fluC</name>
    <name evidence="10" type="synonym">crcB</name>
    <name evidence="11" type="ORF">BS101_02080</name>
</gene>
<dbReference type="OrthoDB" id="9815830at2"/>
<dbReference type="EMBL" id="CP018335">
    <property type="protein sequence ID" value="APM37623.1"/>
    <property type="molecule type" value="Genomic_DNA"/>
</dbReference>
<name>A0A1L5F3P9_CLOKL</name>
<keyword evidence="10" id="KW-0479">Metal-binding</keyword>
<dbReference type="GO" id="GO:0005886">
    <property type="term" value="C:plasma membrane"/>
    <property type="evidence" value="ECO:0007669"/>
    <property type="project" value="UniProtKB-SubCell"/>
</dbReference>
<keyword evidence="10" id="KW-0915">Sodium</keyword>
<keyword evidence="6 10" id="KW-0407">Ion channel</keyword>
<keyword evidence="10" id="KW-0813">Transport</keyword>
<organism evidence="11 12">
    <name type="scientific">Clostridium kluyveri</name>
    <dbReference type="NCBI Taxonomy" id="1534"/>
    <lineage>
        <taxon>Bacteria</taxon>
        <taxon>Bacillati</taxon>
        <taxon>Bacillota</taxon>
        <taxon>Clostridia</taxon>
        <taxon>Eubacteriales</taxon>
        <taxon>Clostridiaceae</taxon>
        <taxon>Clostridium</taxon>
    </lineage>
</organism>
<dbReference type="RefSeq" id="WP_073537311.1">
    <property type="nucleotide sequence ID" value="NZ_CP018335.1"/>
</dbReference>
<dbReference type="GO" id="GO:0046872">
    <property type="term" value="F:metal ion binding"/>
    <property type="evidence" value="ECO:0007669"/>
    <property type="project" value="UniProtKB-KW"/>
</dbReference>
<evidence type="ECO:0000313" key="12">
    <source>
        <dbReference type="Proteomes" id="UP000184604"/>
    </source>
</evidence>
<comment type="catalytic activity">
    <reaction evidence="8">
        <text>fluoride(in) = fluoride(out)</text>
        <dbReference type="Rhea" id="RHEA:76159"/>
        <dbReference type="ChEBI" id="CHEBI:17051"/>
    </reaction>
    <physiologicalReaction direction="left-to-right" evidence="8">
        <dbReference type="Rhea" id="RHEA:76160"/>
    </physiologicalReaction>
</comment>
<evidence type="ECO:0000256" key="9">
    <source>
        <dbReference type="ARBA" id="ARBA00049940"/>
    </source>
</evidence>
<evidence type="ECO:0000256" key="10">
    <source>
        <dbReference type="HAMAP-Rule" id="MF_00454"/>
    </source>
</evidence>
<dbReference type="Pfam" id="PF02537">
    <property type="entry name" value="CRCB"/>
    <property type="match status" value="1"/>
</dbReference>
<dbReference type="InterPro" id="IPR003691">
    <property type="entry name" value="FluC"/>
</dbReference>
<feature type="transmembrane region" description="Helical" evidence="10">
    <location>
        <begin position="33"/>
        <end position="56"/>
    </location>
</feature>
<feature type="binding site" evidence="10">
    <location>
        <position position="78"/>
    </location>
    <ligand>
        <name>Na(+)</name>
        <dbReference type="ChEBI" id="CHEBI:29101"/>
        <note>structural</note>
    </ligand>
</feature>
<evidence type="ECO:0000256" key="3">
    <source>
        <dbReference type="ARBA" id="ARBA00022692"/>
    </source>
</evidence>
<keyword evidence="5 10" id="KW-0472">Membrane</keyword>
<comment type="activity regulation">
    <text evidence="10">Na(+) is not transported, but it plays an essential structural role and its presence is essential for fluoride channel function.</text>
</comment>
<reference evidence="11 12" key="1">
    <citation type="submission" date="2016-12" db="EMBL/GenBank/DDBJ databases">
        <title>Complete genome sequence of Clostridium kluyveri JZZ isolated from the pit mud of a Chinese flavor liquor-making factory.</title>
        <authorList>
            <person name="Wang Y."/>
        </authorList>
    </citation>
    <scope>NUCLEOTIDE SEQUENCE [LARGE SCALE GENOMIC DNA]</scope>
    <source>
        <strain evidence="11 12">JZZ</strain>
    </source>
</reference>
<evidence type="ECO:0000256" key="6">
    <source>
        <dbReference type="ARBA" id="ARBA00023303"/>
    </source>
</evidence>
<keyword evidence="4 10" id="KW-1133">Transmembrane helix</keyword>
<evidence type="ECO:0000256" key="2">
    <source>
        <dbReference type="ARBA" id="ARBA00022475"/>
    </source>
</evidence>
<feature type="transmembrane region" description="Helical" evidence="10">
    <location>
        <begin position="99"/>
        <end position="121"/>
    </location>
</feature>
<evidence type="ECO:0000256" key="8">
    <source>
        <dbReference type="ARBA" id="ARBA00035585"/>
    </source>
</evidence>
<dbReference type="PANTHER" id="PTHR28259:SF1">
    <property type="entry name" value="FLUORIDE EXPORT PROTEIN 1-RELATED"/>
    <property type="match status" value="1"/>
</dbReference>
<protein>
    <recommendedName>
        <fullName evidence="10">Fluoride-specific ion channel FluC</fullName>
    </recommendedName>
</protein>
<dbReference type="NCBIfam" id="TIGR00494">
    <property type="entry name" value="crcB"/>
    <property type="match status" value="1"/>
</dbReference>
<evidence type="ECO:0000256" key="4">
    <source>
        <dbReference type="ARBA" id="ARBA00022989"/>
    </source>
</evidence>
<evidence type="ECO:0000256" key="1">
    <source>
        <dbReference type="ARBA" id="ARBA00004651"/>
    </source>
</evidence>
<evidence type="ECO:0000256" key="7">
    <source>
        <dbReference type="ARBA" id="ARBA00035120"/>
    </source>
</evidence>
<dbReference type="GO" id="GO:0062054">
    <property type="term" value="F:fluoride channel activity"/>
    <property type="evidence" value="ECO:0007669"/>
    <property type="project" value="UniProtKB-UniRule"/>
</dbReference>
<dbReference type="HAMAP" id="MF_00454">
    <property type="entry name" value="FluC"/>
    <property type="match status" value="1"/>
</dbReference>
<dbReference type="AlphaFoldDB" id="A0A1L5F3P9"/>
<sequence length="147" mass="16271">MRKYIFISIGGILGAILRYVIRNIPIVHYHENIPLNTLIINITGSFILALILTVAYEVLELDSDIRLGIATGFIGAYTTFSTLCKETVTLFSKGDYFSAISYVTVSTMLGIAFVYLGVVLAREVVVKLINKEDKKLKEESINESGSD</sequence>
<keyword evidence="3 10" id="KW-0812">Transmembrane</keyword>
<evidence type="ECO:0000313" key="11">
    <source>
        <dbReference type="EMBL" id="APM37623.1"/>
    </source>
</evidence>